<feature type="chain" id="PRO_5020739206" description="Nicotinate-nucleotide adenylyltransferase" evidence="1">
    <location>
        <begin position="20"/>
        <end position="178"/>
    </location>
</feature>
<evidence type="ECO:0000313" key="2">
    <source>
        <dbReference type="EMBL" id="TDQ31571.1"/>
    </source>
</evidence>
<sequence>MKTTLYGLFFLGLTNLMYAQEVPGNGTKLPIGAVELAGVTVRPLNLTYINAVQDEHTPESVRTLENEVARYNIRESEVFKHDFEAYEVVFEQTHGSIIATYDQKGKIISSLERFKNVSLPFHIRNAVYTKYPEWSIEKDVYLVSYYEDEPVIKKSYRLQLKNGKKKMNIRCDTDGKLF</sequence>
<dbReference type="Gene3D" id="3.10.450.360">
    <property type="match status" value="1"/>
</dbReference>
<feature type="signal peptide" evidence="1">
    <location>
        <begin position="1"/>
        <end position="19"/>
    </location>
</feature>
<keyword evidence="1" id="KW-0732">Signal</keyword>
<accession>A0A4R6TQA8</accession>
<protein>
    <recommendedName>
        <fullName evidence="4">Nicotinate-nucleotide adenylyltransferase</fullName>
    </recommendedName>
</protein>
<reference evidence="2 3" key="1">
    <citation type="submission" date="2019-03" db="EMBL/GenBank/DDBJ databases">
        <title>Genomic Encyclopedia of Archaeal and Bacterial Type Strains, Phase II (KMG-II): from individual species to whole genera.</title>
        <authorList>
            <person name="Goeker M."/>
        </authorList>
    </citation>
    <scope>NUCLEOTIDE SEQUENCE [LARGE SCALE GENOMIC DNA]</scope>
    <source>
        <strain evidence="2 3">DSM 18435</strain>
    </source>
</reference>
<comment type="caution">
    <text evidence="2">The sequence shown here is derived from an EMBL/GenBank/DDBJ whole genome shotgun (WGS) entry which is preliminary data.</text>
</comment>
<dbReference type="Proteomes" id="UP000295468">
    <property type="component" value="Unassembled WGS sequence"/>
</dbReference>
<evidence type="ECO:0000256" key="1">
    <source>
        <dbReference type="SAM" id="SignalP"/>
    </source>
</evidence>
<dbReference type="EMBL" id="SNYI01000002">
    <property type="protein sequence ID" value="TDQ31571.1"/>
    <property type="molecule type" value="Genomic_DNA"/>
</dbReference>
<keyword evidence="3" id="KW-1185">Reference proteome</keyword>
<proteinExistence type="predicted"/>
<gene>
    <name evidence="2" type="ORF">CLV82_2279</name>
</gene>
<dbReference type="SUPFAM" id="SSF160574">
    <property type="entry name" value="BT0923-like"/>
    <property type="match status" value="1"/>
</dbReference>
<dbReference type="AlphaFoldDB" id="A0A4R6TQA8"/>
<evidence type="ECO:0008006" key="4">
    <source>
        <dbReference type="Google" id="ProtNLM"/>
    </source>
</evidence>
<dbReference type="RefSeq" id="WP_133644383.1">
    <property type="nucleotide sequence ID" value="NZ_SNYI01000002.1"/>
</dbReference>
<organism evidence="2 3">
    <name type="scientific">Zeaxanthinibacter enoshimensis</name>
    <dbReference type="NCBI Taxonomy" id="392009"/>
    <lineage>
        <taxon>Bacteria</taxon>
        <taxon>Pseudomonadati</taxon>
        <taxon>Bacteroidota</taxon>
        <taxon>Flavobacteriia</taxon>
        <taxon>Flavobacteriales</taxon>
        <taxon>Flavobacteriaceae</taxon>
        <taxon>Zeaxanthinibacter</taxon>
    </lineage>
</organism>
<dbReference type="OrthoDB" id="1428473at2"/>
<evidence type="ECO:0000313" key="3">
    <source>
        <dbReference type="Proteomes" id="UP000295468"/>
    </source>
</evidence>
<name>A0A4R6TQA8_9FLAO</name>